<evidence type="ECO:0000313" key="2">
    <source>
        <dbReference type="Proteomes" id="UP001202922"/>
    </source>
</evidence>
<dbReference type="RefSeq" id="WP_241054208.1">
    <property type="nucleotide sequence ID" value="NZ_JAKZBV010000001.1"/>
</dbReference>
<reference evidence="1 2" key="1">
    <citation type="submission" date="2022-03" db="EMBL/GenBank/DDBJ databases">
        <title>Sinomonas sp. isolated from a soil.</title>
        <authorList>
            <person name="Han J."/>
            <person name="Kim D.-U."/>
        </authorList>
    </citation>
    <scope>NUCLEOTIDE SEQUENCE [LARGE SCALE GENOMIC DNA]</scope>
    <source>
        <strain evidence="1 2">5-5</strain>
    </source>
</reference>
<evidence type="ECO:0000313" key="1">
    <source>
        <dbReference type="EMBL" id="MCH6470704.1"/>
    </source>
</evidence>
<dbReference type="Pfam" id="PF14175">
    <property type="entry name" value="YaaC"/>
    <property type="match status" value="1"/>
</dbReference>
<evidence type="ECO:0008006" key="3">
    <source>
        <dbReference type="Google" id="ProtNLM"/>
    </source>
</evidence>
<keyword evidence="2" id="KW-1185">Reference proteome</keyword>
<name>A0ABS9U1Z3_9MICC</name>
<organism evidence="1 2">
    <name type="scientific">Sinomonas terrae</name>
    <dbReference type="NCBI Taxonomy" id="2908838"/>
    <lineage>
        <taxon>Bacteria</taxon>
        <taxon>Bacillati</taxon>
        <taxon>Actinomycetota</taxon>
        <taxon>Actinomycetes</taxon>
        <taxon>Micrococcales</taxon>
        <taxon>Micrococcaceae</taxon>
        <taxon>Sinomonas</taxon>
    </lineage>
</organism>
<proteinExistence type="predicted"/>
<accession>A0ABS9U1Z3</accession>
<sequence length="357" mass="39455">MISIAEMGAEPIAQIWQELRALRSQKPGAAKKGDRLATFDAALEQAEQLFTAASVVGTATQPIILLYGLSQLGRAIAASSPLLSNNEYALSGHGIDDGRQLQGATSNGGLAKLMIRAEKNGAFPVVAKALGASPMVEPVPLGDIWALLPYSERFPLPYAGRLLRLDFMPARSFLGRVDEEEAGSLNLLPTHLQMDVEDPNCVPGEIIEEEWRRLREFLANYPTLSGWHTQGLLQRVPYIRGESDSYGSYLSISLAFKPREDDPRTPADQRAQIYHGARYVYPALDEGGRPAHPFMLWWAVLYPLSRLARYYPGVWMKLTSISSDPHAAPIEFILREAIRAVPELALRAISWSMIPHV</sequence>
<protein>
    <recommendedName>
        <fullName evidence="3">YaaC-like Protein</fullName>
    </recommendedName>
</protein>
<dbReference type="InterPro" id="IPR026988">
    <property type="entry name" value="YaaC-like"/>
</dbReference>
<gene>
    <name evidence="1" type="ORF">L0M17_12085</name>
</gene>
<comment type="caution">
    <text evidence="1">The sequence shown here is derived from an EMBL/GenBank/DDBJ whole genome shotgun (WGS) entry which is preliminary data.</text>
</comment>
<dbReference type="EMBL" id="JAKZBV010000001">
    <property type="protein sequence ID" value="MCH6470704.1"/>
    <property type="molecule type" value="Genomic_DNA"/>
</dbReference>
<dbReference type="Proteomes" id="UP001202922">
    <property type="component" value="Unassembled WGS sequence"/>
</dbReference>